<dbReference type="Pfam" id="PF02515">
    <property type="entry name" value="CoA_transf_3"/>
    <property type="match status" value="1"/>
</dbReference>
<dbReference type="InterPro" id="IPR044855">
    <property type="entry name" value="CoA-Trfase_III_dom3_sf"/>
</dbReference>
<keyword evidence="1 2" id="KW-0808">Transferase</keyword>
<dbReference type="GO" id="GO:0008410">
    <property type="term" value="F:CoA-transferase activity"/>
    <property type="evidence" value="ECO:0007669"/>
    <property type="project" value="TreeGrafter"/>
</dbReference>
<dbReference type="PANTHER" id="PTHR48207:SF3">
    <property type="entry name" value="SUCCINATE--HYDROXYMETHYLGLUTARATE COA-TRANSFERASE"/>
    <property type="match status" value="1"/>
</dbReference>
<evidence type="ECO:0000256" key="1">
    <source>
        <dbReference type="ARBA" id="ARBA00022679"/>
    </source>
</evidence>
<dbReference type="Proteomes" id="UP000752292">
    <property type="component" value="Unassembled WGS sequence"/>
</dbReference>
<dbReference type="Gene3D" id="3.40.50.10540">
    <property type="entry name" value="Crotonobetainyl-coa:carnitine coa-transferase, domain 1"/>
    <property type="match status" value="1"/>
</dbReference>
<comment type="caution">
    <text evidence="2">The sequence shown here is derived from an EMBL/GenBank/DDBJ whole genome shotgun (WGS) entry which is preliminary data.</text>
</comment>
<dbReference type="Gene3D" id="3.30.1540.10">
    <property type="entry name" value="formyl-coa transferase, domain 3"/>
    <property type="match status" value="1"/>
</dbReference>
<dbReference type="EMBL" id="JACQRX010000025">
    <property type="protein sequence ID" value="MBI4250920.1"/>
    <property type="molecule type" value="Genomic_DNA"/>
</dbReference>
<proteinExistence type="predicted"/>
<protein>
    <submittedName>
        <fullName evidence="2">CoA transferase</fullName>
    </submittedName>
</protein>
<reference evidence="2" key="1">
    <citation type="submission" date="2020-07" db="EMBL/GenBank/DDBJ databases">
        <title>Huge and variable diversity of episymbiotic CPR bacteria and DPANN archaea in groundwater ecosystems.</title>
        <authorList>
            <person name="He C.Y."/>
            <person name="Keren R."/>
            <person name="Whittaker M."/>
            <person name="Farag I.F."/>
            <person name="Doudna J."/>
            <person name="Cate J.H.D."/>
            <person name="Banfield J.F."/>
        </authorList>
    </citation>
    <scope>NUCLEOTIDE SEQUENCE</scope>
    <source>
        <strain evidence="2">NC_groundwater_1370_Ag_S-0.2um_69_93</strain>
    </source>
</reference>
<dbReference type="PANTHER" id="PTHR48207">
    <property type="entry name" value="SUCCINATE--HYDROXYMETHYLGLUTARATE COA-TRANSFERASE"/>
    <property type="match status" value="1"/>
</dbReference>
<dbReference type="InterPro" id="IPR050483">
    <property type="entry name" value="CoA-transferase_III_domain"/>
</dbReference>
<dbReference type="InterPro" id="IPR023606">
    <property type="entry name" value="CoA-Trfase_III_dom_1_sf"/>
</dbReference>
<evidence type="ECO:0000313" key="3">
    <source>
        <dbReference type="Proteomes" id="UP000752292"/>
    </source>
</evidence>
<dbReference type="InterPro" id="IPR003673">
    <property type="entry name" value="CoA-Trfase_fam_III"/>
</dbReference>
<evidence type="ECO:0000313" key="2">
    <source>
        <dbReference type="EMBL" id="MBI4250920.1"/>
    </source>
</evidence>
<dbReference type="AlphaFoldDB" id="A0A932ZSX7"/>
<accession>A0A932ZSX7</accession>
<dbReference type="SUPFAM" id="SSF89796">
    <property type="entry name" value="CoA-transferase family III (CaiB/BaiF)"/>
    <property type="match status" value="1"/>
</dbReference>
<sequence>MPLEGVKVIDVGTLFAGPWIATYMGDFGAEVIKVEHPKGDSLRNFASMKGGVSLWWKLSSRNKKSVTCDISSPEGQEIVRRLCREADVLIENFRPGTLERWGLGWEALHALNPRLVMVRTSGFGQAGPYAKRPGFGTLAEAMSGFAHITGQPDGPPTLPPFALADGISALCGTYAVMMALYHRDVHGAPGQEIDVAIYEPIVTVLGPQVLEYDQLGHIQGRTGNSVPFVAPRNAYRCGDGRWVVISASAESIFKRIMGAVGRPDLAGDPRMATQAGRVEHMQELDAAIQAWIGAHTLEETVRHFEACGGALGPIYDVAQYMADPQVQARGSVVRVEDEELGAVRMQNVMPRMGETPGRIRWAGPPKGKHTEEVLGGLGYSPEEMARLRGKGVI</sequence>
<gene>
    <name evidence="2" type="ORF">HY618_00540</name>
</gene>
<name>A0A932ZSX7_UNCTE</name>
<organism evidence="2 3">
    <name type="scientific">Tectimicrobiota bacterium</name>
    <dbReference type="NCBI Taxonomy" id="2528274"/>
    <lineage>
        <taxon>Bacteria</taxon>
        <taxon>Pseudomonadati</taxon>
        <taxon>Nitrospinota/Tectimicrobiota group</taxon>
        <taxon>Candidatus Tectimicrobiota</taxon>
    </lineage>
</organism>